<proteinExistence type="evidence at transcript level"/>
<dbReference type="PANTHER" id="PTHR14429">
    <property type="entry name" value="FIBROSIN FAMILY MEMBER"/>
    <property type="match status" value="1"/>
</dbReference>
<feature type="compositionally biased region" description="Basic residues" evidence="2">
    <location>
        <begin position="8"/>
        <end position="18"/>
    </location>
</feature>
<dbReference type="AlphaFoldDB" id="V9L4M7"/>
<accession>V9L4M7</accession>
<feature type="region of interest" description="Disordered" evidence="2">
    <location>
        <begin position="120"/>
        <end position="209"/>
    </location>
</feature>
<organism evidence="3">
    <name type="scientific">Callorhinchus milii</name>
    <name type="common">Ghost shark</name>
    <dbReference type="NCBI Taxonomy" id="7868"/>
    <lineage>
        <taxon>Eukaryota</taxon>
        <taxon>Metazoa</taxon>
        <taxon>Chordata</taxon>
        <taxon>Craniata</taxon>
        <taxon>Vertebrata</taxon>
        <taxon>Chondrichthyes</taxon>
        <taxon>Holocephali</taxon>
        <taxon>Chimaeriformes</taxon>
        <taxon>Callorhinchidae</taxon>
        <taxon>Callorhinchus</taxon>
    </lineage>
</organism>
<keyword evidence="1" id="KW-0597">Phosphoprotein</keyword>
<evidence type="ECO:0000256" key="2">
    <source>
        <dbReference type="SAM" id="MobiDB-lite"/>
    </source>
</evidence>
<evidence type="ECO:0000313" key="3">
    <source>
        <dbReference type="EMBL" id="AFP06384.1"/>
    </source>
</evidence>
<feature type="region of interest" description="Disordered" evidence="2">
    <location>
        <begin position="1"/>
        <end position="70"/>
    </location>
</feature>
<protein>
    <submittedName>
        <fullName evidence="3">Autism susceptibility candidate 2</fullName>
    </submittedName>
</protein>
<evidence type="ECO:0000256" key="1">
    <source>
        <dbReference type="ARBA" id="ARBA00022553"/>
    </source>
</evidence>
<reference evidence="3" key="1">
    <citation type="journal article" date="2014" name="Nature">
        <title>Elephant shark genome provides unique insights into gnathostome evolution.</title>
        <authorList>
            <consortium name="International Elephant Shark Genome Sequencing Consortium"/>
            <person name="Venkatesh B."/>
            <person name="Lee A.P."/>
            <person name="Ravi V."/>
            <person name="Maurya A.K."/>
            <person name="Lian M.M."/>
            <person name="Swann J.B."/>
            <person name="Ohta Y."/>
            <person name="Flajnik M.F."/>
            <person name="Sutoh Y."/>
            <person name="Kasahara M."/>
            <person name="Hoon S."/>
            <person name="Gangu V."/>
            <person name="Roy S.W."/>
            <person name="Irimia M."/>
            <person name="Korzh V."/>
            <person name="Kondrychyn I."/>
            <person name="Lim Z.W."/>
            <person name="Tay B.H."/>
            <person name="Tohari S."/>
            <person name="Kong K.W."/>
            <person name="Ho S."/>
            <person name="Lorente-Galdos B."/>
            <person name="Quilez J."/>
            <person name="Marques-Bonet T."/>
            <person name="Raney B.J."/>
            <person name="Ingham P.W."/>
            <person name="Tay A."/>
            <person name="Hillier L.W."/>
            <person name="Minx P."/>
            <person name="Boehm T."/>
            <person name="Wilson R.K."/>
            <person name="Brenner S."/>
            <person name="Warren W.C."/>
        </authorList>
    </citation>
    <scope>NUCLEOTIDE SEQUENCE</scope>
    <source>
        <tissue evidence="3">Ovary</tissue>
    </source>
</reference>
<dbReference type="EMBL" id="JW873867">
    <property type="protein sequence ID" value="AFP06384.1"/>
    <property type="molecule type" value="mRNA"/>
</dbReference>
<sequence>MDGPRASVLRRGRRSRAQRNREQRAKGGRGGPRVACILSSSGSEREDSSKKPGLSRPRPPRRRRKASMSGEEDLIDGFAITSFITLEGLEKDTTLKPSEHMDTAQNPLVKKTRNQLHNGLRFHPNKKRHNFHNGNSDRENNPSLSRGQGQRKPFHKRCRQLKPSPGSRDSDSESISGDWKPSIQSSSHERLSDSSAHSSLGTGYFVCKD</sequence>
<name>V9L4M7_CALMI</name>
<dbReference type="InterPro" id="IPR023246">
    <property type="entry name" value="AUTS2"/>
</dbReference>
<dbReference type="PANTHER" id="PTHR14429:SF5">
    <property type="entry name" value="AUTISM SUSCEPTIBILITY GENE 2 PROTEIN"/>
    <property type="match status" value="1"/>
</dbReference>